<feature type="region of interest" description="Disordered" evidence="1">
    <location>
        <begin position="92"/>
        <end position="167"/>
    </location>
</feature>
<feature type="compositionally biased region" description="Polar residues" evidence="1">
    <location>
        <begin position="32"/>
        <end position="44"/>
    </location>
</feature>
<feature type="compositionally biased region" description="Basic residues" evidence="1">
    <location>
        <begin position="219"/>
        <end position="231"/>
    </location>
</feature>
<accession>A0AAD6HT44</accession>
<feature type="region of interest" description="Disordered" evidence="1">
    <location>
        <begin position="1"/>
        <end position="74"/>
    </location>
</feature>
<gene>
    <name evidence="2" type="ORF">N7493_002723</name>
</gene>
<organism evidence="2 3">
    <name type="scientific">Penicillium malachiteum</name>
    <dbReference type="NCBI Taxonomy" id="1324776"/>
    <lineage>
        <taxon>Eukaryota</taxon>
        <taxon>Fungi</taxon>
        <taxon>Dikarya</taxon>
        <taxon>Ascomycota</taxon>
        <taxon>Pezizomycotina</taxon>
        <taxon>Eurotiomycetes</taxon>
        <taxon>Eurotiomycetidae</taxon>
        <taxon>Eurotiales</taxon>
        <taxon>Aspergillaceae</taxon>
        <taxon>Penicillium</taxon>
    </lineage>
</organism>
<protein>
    <submittedName>
        <fullName evidence="2">Uncharacterized protein</fullName>
    </submittedName>
</protein>
<keyword evidence="3" id="KW-1185">Reference proteome</keyword>
<name>A0AAD6HT44_9EURO</name>
<comment type="caution">
    <text evidence="2">The sequence shown here is derived from an EMBL/GenBank/DDBJ whole genome shotgun (WGS) entry which is preliminary data.</text>
</comment>
<dbReference type="Proteomes" id="UP001215712">
    <property type="component" value="Unassembled WGS sequence"/>
</dbReference>
<feature type="compositionally biased region" description="Low complexity" evidence="1">
    <location>
        <begin position="1"/>
        <end position="16"/>
    </location>
</feature>
<feature type="compositionally biased region" description="Basic and acidic residues" evidence="1">
    <location>
        <begin position="268"/>
        <end position="277"/>
    </location>
</feature>
<dbReference type="AlphaFoldDB" id="A0AAD6HT44"/>
<evidence type="ECO:0000313" key="2">
    <source>
        <dbReference type="EMBL" id="KAJ5733937.1"/>
    </source>
</evidence>
<reference evidence="2" key="2">
    <citation type="submission" date="2023-01" db="EMBL/GenBank/DDBJ databases">
        <authorList>
            <person name="Petersen C."/>
        </authorList>
    </citation>
    <scope>NUCLEOTIDE SEQUENCE</scope>
    <source>
        <strain evidence="2">IBT 17514</strain>
    </source>
</reference>
<sequence>MFEDFSFSSPSSRPTRLALDGDDRIMVDGDSTLISPLSSRCPSPTSHRFRTLSRSRSSYFRSQQPPPTSVPFPYESKRLSIATLTQKLHEHTLQSPNGESLPDRGRLGQDGRNSGQYAGYVLTPPDTDHDEDGHYTSSPSLCSNPSPTSIPPDFPSLDGPAGLSSDPFNIRRQRQQISQLQCNQGDIDSIRRSVYSEDALRPDTCEDDCHPSSLPPRSSPRRRALTQHRSRFGPAEPLGESRGRRKSSCSALMSHRIEKSHHPSFAGRDSKRNEQGLRRKSMVTAALASVVEKP</sequence>
<feature type="region of interest" description="Disordered" evidence="1">
    <location>
        <begin position="201"/>
        <end position="280"/>
    </location>
</feature>
<reference evidence="2" key="1">
    <citation type="journal article" date="2023" name="IMA Fungus">
        <title>Comparative genomic study of the Penicillium genus elucidates a diverse pangenome and 15 lateral gene transfer events.</title>
        <authorList>
            <person name="Petersen C."/>
            <person name="Sorensen T."/>
            <person name="Nielsen M.R."/>
            <person name="Sondergaard T.E."/>
            <person name="Sorensen J.L."/>
            <person name="Fitzpatrick D.A."/>
            <person name="Frisvad J.C."/>
            <person name="Nielsen K.L."/>
        </authorList>
    </citation>
    <scope>NUCLEOTIDE SEQUENCE</scope>
    <source>
        <strain evidence="2">IBT 17514</strain>
    </source>
</reference>
<feature type="compositionally biased region" description="Basic and acidic residues" evidence="1">
    <location>
        <begin position="201"/>
        <end position="210"/>
    </location>
</feature>
<feature type="compositionally biased region" description="Polar residues" evidence="1">
    <location>
        <begin position="135"/>
        <end position="147"/>
    </location>
</feature>
<evidence type="ECO:0000256" key="1">
    <source>
        <dbReference type="SAM" id="MobiDB-lite"/>
    </source>
</evidence>
<evidence type="ECO:0000313" key="3">
    <source>
        <dbReference type="Proteomes" id="UP001215712"/>
    </source>
</evidence>
<dbReference type="EMBL" id="JAQJAN010000003">
    <property type="protein sequence ID" value="KAJ5733937.1"/>
    <property type="molecule type" value="Genomic_DNA"/>
</dbReference>
<proteinExistence type="predicted"/>